<dbReference type="EMBL" id="AJVK01019845">
    <property type="status" value="NOT_ANNOTATED_CDS"/>
    <property type="molecule type" value="Genomic_DNA"/>
</dbReference>
<keyword evidence="9" id="KW-1185">Reference proteome</keyword>
<feature type="transmembrane region" description="Helical" evidence="7">
    <location>
        <begin position="77"/>
        <end position="96"/>
    </location>
</feature>
<evidence type="ECO:0000313" key="8">
    <source>
        <dbReference type="EnsemblMetazoa" id="PPAI011100-PA"/>
    </source>
</evidence>
<dbReference type="InterPro" id="IPR008516">
    <property type="entry name" value="Na/K-Atpase_Interacting"/>
</dbReference>
<dbReference type="EMBL" id="AJVK01019843">
    <property type="status" value="NOT_ANNOTATED_CDS"/>
    <property type="molecule type" value="Genomic_DNA"/>
</dbReference>
<dbReference type="EMBL" id="AJVK01019844">
    <property type="status" value="NOT_ANNOTATED_CDS"/>
    <property type="molecule type" value="Genomic_DNA"/>
</dbReference>
<comment type="similarity">
    <text evidence="2 7">Belongs to the NKAIN family.</text>
</comment>
<dbReference type="PANTHER" id="PTHR13084:SF6">
    <property type="entry name" value="SODIUM_POTASSIUM-TRANSPORTING ATPASE SUBUNIT BETA-1-INTERACTING PROTEIN"/>
    <property type="match status" value="1"/>
</dbReference>
<proteinExistence type="inferred from homology"/>
<evidence type="ECO:0000256" key="4">
    <source>
        <dbReference type="ARBA" id="ARBA00022692"/>
    </source>
</evidence>
<dbReference type="VEuPathDB" id="VectorBase:PPAI011100"/>
<keyword evidence="6 7" id="KW-0472">Membrane</keyword>
<dbReference type="EnsemblMetazoa" id="PPAI011100-RA">
    <property type="protein sequence ID" value="PPAI011100-PA"/>
    <property type="gene ID" value="PPAI011100"/>
</dbReference>
<keyword evidence="3 7" id="KW-1003">Cell membrane</keyword>
<dbReference type="VEuPathDB" id="VectorBase:PPAPM1_011779"/>
<evidence type="ECO:0000256" key="2">
    <source>
        <dbReference type="ARBA" id="ARBA00006364"/>
    </source>
</evidence>
<dbReference type="AlphaFoldDB" id="A0A1B0DRB7"/>
<evidence type="ECO:0000256" key="7">
    <source>
        <dbReference type="RuleBase" id="RU368041"/>
    </source>
</evidence>
<dbReference type="GO" id="GO:0002028">
    <property type="term" value="P:regulation of sodium ion transport"/>
    <property type="evidence" value="ECO:0007669"/>
    <property type="project" value="UniProtKB-UniRule"/>
</dbReference>
<dbReference type="EMBL" id="AJVK01019842">
    <property type="status" value="NOT_ANNOTATED_CDS"/>
    <property type="molecule type" value="Genomic_DNA"/>
</dbReference>
<comment type="caution">
    <text evidence="7">Lacks conserved residue(s) required for the propagation of feature annotation.</text>
</comment>
<dbReference type="GO" id="GO:0005886">
    <property type="term" value="C:plasma membrane"/>
    <property type="evidence" value="ECO:0007669"/>
    <property type="project" value="UniProtKB-SubCell"/>
</dbReference>
<evidence type="ECO:0000256" key="6">
    <source>
        <dbReference type="ARBA" id="ARBA00023136"/>
    </source>
</evidence>
<keyword evidence="5 7" id="KW-1133">Transmembrane helix</keyword>
<sequence>MILFVQEIVDAERNNEREGGDYCRFFKILTIIERQVMDFLGYMWAPILVNFFHIIFVIFGFFGAYQFRPKYIVTYSVWNFLWIGWNIFLVCFYLNVGSLDRESDMLNLGTGSFSWFLINGYGCKPTYPTNITSEDPFRPIRPEKVDNCLLEYHTVEVHHSVRT</sequence>
<protein>
    <recommendedName>
        <fullName evidence="7">Sodium/potassium-transporting ATPase subunit beta-1-interacting protein</fullName>
        <shortName evidence="7">Na(+)/K(+)-transporting ATPase subunit beta-1-interacting protein</shortName>
    </recommendedName>
</protein>
<evidence type="ECO:0000256" key="3">
    <source>
        <dbReference type="ARBA" id="ARBA00022475"/>
    </source>
</evidence>
<keyword evidence="4 7" id="KW-0812">Transmembrane</keyword>
<evidence type="ECO:0000256" key="1">
    <source>
        <dbReference type="ARBA" id="ARBA00004651"/>
    </source>
</evidence>
<feature type="transmembrane region" description="Helical" evidence="7">
    <location>
        <begin position="43"/>
        <end position="65"/>
    </location>
</feature>
<accession>A0A1B0DRB7</accession>
<organism evidence="8 9">
    <name type="scientific">Phlebotomus papatasi</name>
    <name type="common">Sandfly</name>
    <dbReference type="NCBI Taxonomy" id="29031"/>
    <lineage>
        <taxon>Eukaryota</taxon>
        <taxon>Metazoa</taxon>
        <taxon>Ecdysozoa</taxon>
        <taxon>Arthropoda</taxon>
        <taxon>Hexapoda</taxon>
        <taxon>Insecta</taxon>
        <taxon>Pterygota</taxon>
        <taxon>Neoptera</taxon>
        <taxon>Endopterygota</taxon>
        <taxon>Diptera</taxon>
        <taxon>Nematocera</taxon>
        <taxon>Psychodoidea</taxon>
        <taxon>Psychodidae</taxon>
        <taxon>Phlebotomus</taxon>
        <taxon>Phlebotomus</taxon>
    </lineage>
</organism>
<evidence type="ECO:0000313" key="9">
    <source>
        <dbReference type="Proteomes" id="UP000092462"/>
    </source>
</evidence>
<dbReference type="Proteomes" id="UP000092462">
    <property type="component" value="Unassembled WGS sequence"/>
</dbReference>
<dbReference type="Pfam" id="PF05640">
    <property type="entry name" value="NKAIN"/>
    <property type="match status" value="1"/>
</dbReference>
<reference evidence="8" key="1">
    <citation type="submission" date="2022-08" db="UniProtKB">
        <authorList>
            <consortium name="EnsemblMetazoa"/>
        </authorList>
    </citation>
    <scope>IDENTIFICATION</scope>
    <source>
        <strain evidence="8">Israel</strain>
    </source>
</reference>
<dbReference type="PANTHER" id="PTHR13084">
    <property type="entry name" value="T-CELL LYMPHOMA BREAKPOINT-ASSOCIATED TARGET 1-RELATED"/>
    <property type="match status" value="1"/>
</dbReference>
<evidence type="ECO:0000256" key="5">
    <source>
        <dbReference type="ARBA" id="ARBA00022989"/>
    </source>
</evidence>
<name>A0A1B0DRB7_PHLPP</name>
<comment type="subcellular location">
    <subcellularLocation>
        <location evidence="1 7">Cell membrane</location>
        <topology evidence="1 7">Multi-pass membrane protein</topology>
    </subcellularLocation>
</comment>